<reference evidence="1" key="2">
    <citation type="submission" date="2020-11" db="EMBL/GenBank/DDBJ databases">
        <authorList>
            <person name="McCartney M.A."/>
            <person name="Auch B."/>
            <person name="Kono T."/>
            <person name="Mallez S."/>
            <person name="Becker A."/>
            <person name="Gohl D.M."/>
            <person name="Silverstein K.A.T."/>
            <person name="Koren S."/>
            <person name="Bechman K.B."/>
            <person name="Herman A."/>
            <person name="Abrahante J.E."/>
            <person name="Garbe J."/>
        </authorList>
    </citation>
    <scope>NUCLEOTIDE SEQUENCE</scope>
    <source>
        <strain evidence="1">Duluth1</strain>
        <tissue evidence="1">Whole animal</tissue>
    </source>
</reference>
<keyword evidence="2" id="KW-1185">Reference proteome</keyword>
<comment type="caution">
    <text evidence="1">The sequence shown here is derived from an EMBL/GenBank/DDBJ whole genome shotgun (WGS) entry which is preliminary data.</text>
</comment>
<proteinExistence type="predicted"/>
<dbReference type="Proteomes" id="UP000828390">
    <property type="component" value="Unassembled WGS sequence"/>
</dbReference>
<organism evidence="1 2">
    <name type="scientific">Dreissena polymorpha</name>
    <name type="common">Zebra mussel</name>
    <name type="synonym">Mytilus polymorpha</name>
    <dbReference type="NCBI Taxonomy" id="45954"/>
    <lineage>
        <taxon>Eukaryota</taxon>
        <taxon>Metazoa</taxon>
        <taxon>Spiralia</taxon>
        <taxon>Lophotrochozoa</taxon>
        <taxon>Mollusca</taxon>
        <taxon>Bivalvia</taxon>
        <taxon>Autobranchia</taxon>
        <taxon>Heteroconchia</taxon>
        <taxon>Euheterodonta</taxon>
        <taxon>Imparidentia</taxon>
        <taxon>Neoheterodontei</taxon>
        <taxon>Myida</taxon>
        <taxon>Dreissenoidea</taxon>
        <taxon>Dreissenidae</taxon>
        <taxon>Dreissena</taxon>
    </lineage>
</organism>
<reference evidence="1" key="1">
    <citation type="journal article" date="2019" name="bioRxiv">
        <title>The Genome of the Zebra Mussel, Dreissena polymorpha: A Resource for Invasive Species Research.</title>
        <authorList>
            <person name="McCartney M.A."/>
            <person name="Auch B."/>
            <person name="Kono T."/>
            <person name="Mallez S."/>
            <person name="Zhang Y."/>
            <person name="Obille A."/>
            <person name="Becker A."/>
            <person name="Abrahante J.E."/>
            <person name="Garbe J."/>
            <person name="Badalamenti J.P."/>
            <person name="Herman A."/>
            <person name="Mangelson H."/>
            <person name="Liachko I."/>
            <person name="Sullivan S."/>
            <person name="Sone E.D."/>
            <person name="Koren S."/>
            <person name="Silverstein K.A.T."/>
            <person name="Beckman K.B."/>
            <person name="Gohl D.M."/>
        </authorList>
    </citation>
    <scope>NUCLEOTIDE SEQUENCE</scope>
    <source>
        <strain evidence="1">Duluth1</strain>
        <tissue evidence="1">Whole animal</tissue>
    </source>
</reference>
<dbReference type="EMBL" id="JAIWYP010000016">
    <property type="protein sequence ID" value="KAH3694506.1"/>
    <property type="molecule type" value="Genomic_DNA"/>
</dbReference>
<sequence length="51" mass="5660">MMLAILEVRYPYEAWVSAYTAVSSKDAVIKGLAGAFMQASTSQITELMWKT</sequence>
<dbReference type="AlphaFoldDB" id="A0A9D4B9P0"/>
<name>A0A9D4B9P0_DREPO</name>
<gene>
    <name evidence="1" type="ORF">DPMN_081946</name>
</gene>
<accession>A0A9D4B9P0</accession>
<evidence type="ECO:0000313" key="1">
    <source>
        <dbReference type="EMBL" id="KAH3694506.1"/>
    </source>
</evidence>
<protein>
    <submittedName>
        <fullName evidence="1">Uncharacterized protein</fullName>
    </submittedName>
</protein>
<evidence type="ECO:0000313" key="2">
    <source>
        <dbReference type="Proteomes" id="UP000828390"/>
    </source>
</evidence>